<keyword evidence="17" id="KW-1185">Reference proteome</keyword>
<evidence type="ECO:0000256" key="4">
    <source>
        <dbReference type="ARBA" id="ARBA00022475"/>
    </source>
</evidence>
<dbReference type="GO" id="GO:0000155">
    <property type="term" value="F:phosphorelay sensor kinase activity"/>
    <property type="evidence" value="ECO:0007669"/>
    <property type="project" value="InterPro"/>
</dbReference>
<feature type="domain" description="Histidine kinase" evidence="15">
    <location>
        <begin position="246"/>
        <end position="445"/>
    </location>
</feature>
<keyword evidence="5" id="KW-0597">Phosphoprotein</keyword>
<accession>A0A1Y4SXF8</accession>
<dbReference type="Pfam" id="PF02518">
    <property type="entry name" value="HATPase_c"/>
    <property type="match status" value="1"/>
</dbReference>
<dbReference type="InterPro" id="IPR005467">
    <property type="entry name" value="His_kinase_dom"/>
</dbReference>
<feature type="transmembrane region" description="Helical" evidence="14">
    <location>
        <begin position="20"/>
        <end position="39"/>
    </location>
</feature>
<keyword evidence="10" id="KW-0067">ATP-binding</keyword>
<dbReference type="PANTHER" id="PTHR45528">
    <property type="entry name" value="SENSOR HISTIDINE KINASE CPXA"/>
    <property type="match status" value="1"/>
</dbReference>
<evidence type="ECO:0000256" key="12">
    <source>
        <dbReference type="ARBA" id="ARBA00023012"/>
    </source>
</evidence>
<proteinExistence type="predicted"/>
<keyword evidence="6" id="KW-0808">Transferase</keyword>
<evidence type="ECO:0000256" key="14">
    <source>
        <dbReference type="SAM" id="Phobius"/>
    </source>
</evidence>
<evidence type="ECO:0000256" key="10">
    <source>
        <dbReference type="ARBA" id="ARBA00022840"/>
    </source>
</evidence>
<evidence type="ECO:0000256" key="5">
    <source>
        <dbReference type="ARBA" id="ARBA00022553"/>
    </source>
</evidence>
<evidence type="ECO:0000313" key="16">
    <source>
        <dbReference type="EMBL" id="OUQ34080.1"/>
    </source>
</evidence>
<comment type="caution">
    <text evidence="16">The sequence shown here is derived from an EMBL/GenBank/DDBJ whole genome shotgun (WGS) entry which is preliminary data.</text>
</comment>
<evidence type="ECO:0000256" key="1">
    <source>
        <dbReference type="ARBA" id="ARBA00000085"/>
    </source>
</evidence>
<dbReference type="SMART" id="SM00388">
    <property type="entry name" value="HisKA"/>
    <property type="match status" value="1"/>
</dbReference>
<dbReference type="InterPro" id="IPR003594">
    <property type="entry name" value="HATPase_dom"/>
</dbReference>
<dbReference type="InterPro" id="IPR003661">
    <property type="entry name" value="HisK_dim/P_dom"/>
</dbReference>
<comment type="catalytic activity">
    <reaction evidence="1">
        <text>ATP + protein L-histidine = ADP + protein N-phospho-L-histidine.</text>
        <dbReference type="EC" id="2.7.13.3"/>
    </reaction>
</comment>
<protein>
    <recommendedName>
        <fullName evidence="3">histidine kinase</fullName>
        <ecNumber evidence="3">2.7.13.3</ecNumber>
    </recommendedName>
</protein>
<dbReference type="AlphaFoldDB" id="A0A1Y4SXF8"/>
<dbReference type="PANTHER" id="PTHR45528:SF1">
    <property type="entry name" value="SENSOR HISTIDINE KINASE CPXA"/>
    <property type="match status" value="1"/>
</dbReference>
<evidence type="ECO:0000256" key="13">
    <source>
        <dbReference type="ARBA" id="ARBA00023136"/>
    </source>
</evidence>
<organism evidence="16 17">
    <name type="scientific">Massilimicrobiota timonensis</name>
    <dbReference type="NCBI Taxonomy" id="1776392"/>
    <lineage>
        <taxon>Bacteria</taxon>
        <taxon>Bacillati</taxon>
        <taxon>Bacillota</taxon>
        <taxon>Erysipelotrichia</taxon>
        <taxon>Erysipelotrichales</taxon>
        <taxon>Erysipelotrichaceae</taxon>
        <taxon>Massilimicrobiota</taxon>
    </lineage>
</organism>
<dbReference type="EMBL" id="NFLJ01000020">
    <property type="protein sequence ID" value="OUQ34080.1"/>
    <property type="molecule type" value="Genomic_DNA"/>
</dbReference>
<evidence type="ECO:0000256" key="2">
    <source>
        <dbReference type="ARBA" id="ARBA00004651"/>
    </source>
</evidence>
<feature type="transmembrane region" description="Helical" evidence="14">
    <location>
        <begin position="167"/>
        <end position="190"/>
    </location>
</feature>
<evidence type="ECO:0000256" key="11">
    <source>
        <dbReference type="ARBA" id="ARBA00022989"/>
    </source>
</evidence>
<dbReference type="SUPFAM" id="SSF55874">
    <property type="entry name" value="ATPase domain of HSP90 chaperone/DNA topoisomerase II/histidine kinase"/>
    <property type="match status" value="1"/>
</dbReference>
<evidence type="ECO:0000313" key="17">
    <source>
        <dbReference type="Proteomes" id="UP000195305"/>
    </source>
</evidence>
<dbReference type="GO" id="GO:0005886">
    <property type="term" value="C:plasma membrane"/>
    <property type="evidence" value="ECO:0007669"/>
    <property type="project" value="UniProtKB-SubCell"/>
</dbReference>
<evidence type="ECO:0000256" key="8">
    <source>
        <dbReference type="ARBA" id="ARBA00022741"/>
    </source>
</evidence>
<evidence type="ECO:0000259" key="15">
    <source>
        <dbReference type="PROSITE" id="PS50109"/>
    </source>
</evidence>
<dbReference type="InterPro" id="IPR050398">
    <property type="entry name" value="HssS/ArlS-like"/>
</dbReference>
<evidence type="ECO:0000256" key="7">
    <source>
        <dbReference type="ARBA" id="ARBA00022692"/>
    </source>
</evidence>
<dbReference type="SUPFAM" id="SSF47384">
    <property type="entry name" value="Homodimeric domain of signal transducing histidine kinase"/>
    <property type="match status" value="1"/>
</dbReference>
<dbReference type="InterPro" id="IPR036890">
    <property type="entry name" value="HATPase_C_sf"/>
</dbReference>
<dbReference type="RefSeq" id="WP_087358177.1">
    <property type="nucleotide sequence ID" value="NZ_JACJKO010000002.1"/>
</dbReference>
<dbReference type="OrthoDB" id="9780718at2"/>
<dbReference type="Gene3D" id="1.10.287.130">
    <property type="match status" value="1"/>
</dbReference>
<keyword evidence="8" id="KW-0547">Nucleotide-binding</keyword>
<gene>
    <name evidence="16" type="ORF">B5E75_07740</name>
</gene>
<comment type="subcellular location">
    <subcellularLocation>
        <location evidence="2">Cell membrane</location>
        <topology evidence="2">Multi-pass membrane protein</topology>
    </subcellularLocation>
</comment>
<dbReference type="InterPro" id="IPR036097">
    <property type="entry name" value="HisK_dim/P_sf"/>
</dbReference>
<reference evidence="16 17" key="1">
    <citation type="journal article" date="2018" name="BMC Genomics">
        <title>Whole genome sequencing and function prediction of 133 gut anaerobes isolated from chicken caecum in pure cultures.</title>
        <authorList>
            <person name="Medvecky M."/>
            <person name="Cejkova D."/>
            <person name="Polansky O."/>
            <person name="Karasova D."/>
            <person name="Kubasova T."/>
            <person name="Cizek A."/>
            <person name="Rychlik I."/>
        </authorList>
    </citation>
    <scope>NUCLEOTIDE SEQUENCE [LARGE SCALE GENOMIC DNA]</scope>
    <source>
        <strain evidence="16 17">An13</strain>
    </source>
</reference>
<sequence>MKKIKERLSFFKKLSLVQQLIVVLCAMAILMVAVMMPVVDYNLSSIVDKQMYERLTISQTSIIYSNIIPYKQEKEVYHIIYESDENTFTETNISSHQVVYNFYSYLFKEDLFKAVQTHQSVIKNKGQYNGNTYYYMITHINDTSQYLISLVDSEYSLSLVTSLRNQIIYIQYGFFIVLALVMILWVLSLISPLKKIKNYIDNIKDHKESELNIQREDEIGIVFKALVAMKDDLDKQESIKEEMIHNISHDLKTPIALIQTYAQSIKDDVYPYGDKDSSIDVILENADRLEHKVKSFLYLNRLDYLQGEDNQLETFAIKELIEKIVLQMDLLKPEIRLETELEDVTFVGDEEHWRVAIENIIENASRYAKTLIKITLKEDYLEIYNDGEAIDEATLPYLFDPYVKGVKGQFGLGLSIVSKIASMFGYNVSAVNQEVGVCFIFQKAK</sequence>
<keyword evidence="12" id="KW-0902">Two-component regulatory system</keyword>
<dbReference type="GO" id="GO:0005524">
    <property type="term" value="F:ATP binding"/>
    <property type="evidence" value="ECO:0007669"/>
    <property type="project" value="UniProtKB-KW"/>
</dbReference>
<keyword evidence="4" id="KW-1003">Cell membrane</keyword>
<dbReference type="CDD" id="cd00082">
    <property type="entry name" value="HisKA"/>
    <property type="match status" value="1"/>
</dbReference>
<dbReference type="PROSITE" id="PS50109">
    <property type="entry name" value="HIS_KIN"/>
    <property type="match status" value="1"/>
</dbReference>
<evidence type="ECO:0000256" key="3">
    <source>
        <dbReference type="ARBA" id="ARBA00012438"/>
    </source>
</evidence>
<dbReference type="EC" id="2.7.13.3" evidence="3"/>
<evidence type="ECO:0000256" key="6">
    <source>
        <dbReference type="ARBA" id="ARBA00022679"/>
    </source>
</evidence>
<dbReference type="Pfam" id="PF00512">
    <property type="entry name" value="HisKA"/>
    <property type="match status" value="1"/>
</dbReference>
<dbReference type="SMART" id="SM00387">
    <property type="entry name" value="HATPase_c"/>
    <property type="match status" value="1"/>
</dbReference>
<keyword evidence="7 14" id="KW-0812">Transmembrane</keyword>
<keyword evidence="13 14" id="KW-0472">Membrane</keyword>
<name>A0A1Y4SXF8_9FIRM</name>
<dbReference type="Gene3D" id="3.30.565.10">
    <property type="entry name" value="Histidine kinase-like ATPase, C-terminal domain"/>
    <property type="match status" value="1"/>
</dbReference>
<dbReference type="Proteomes" id="UP000195305">
    <property type="component" value="Unassembled WGS sequence"/>
</dbReference>
<keyword evidence="9 16" id="KW-0418">Kinase</keyword>
<evidence type="ECO:0000256" key="9">
    <source>
        <dbReference type="ARBA" id="ARBA00022777"/>
    </source>
</evidence>
<dbReference type="Gene3D" id="6.10.340.10">
    <property type="match status" value="1"/>
</dbReference>
<keyword evidence="11 14" id="KW-1133">Transmembrane helix</keyword>